<evidence type="ECO:0000256" key="1">
    <source>
        <dbReference type="SAM" id="MobiDB-lite"/>
    </source>
</evidence>
<dbReference type="EMBL" id="KQ964900">
    <property type="protein sequence ID" value="KXN65358.1"/>
    <property type="molecule type" value="Genomic_DNA"/>
</dbReference>
<name>A0A137NRK2_CONC2</name>
<dbReference type="AlphaFoldDB" id="A0A137NRK2"/>
<keyword evidence="3" id="KW-1185">Reference proteome</keyword>
<dbReference type="Proteomes" id="UP000070444">
    <property type="component" value="Unassembled WGS sequence"/>
</dbReference>
<reference evidence="2 3" key="1">
    <citation type="journal article" date="2015" name="Genome Biol. Evol.">
        <title>Phylogenomic analyses indicate that early fungi evolved digesting cell walls of algal ancestors of land plants.</title>
        <authorList>
            <person name="Chang Y."/>
            <person name="Wang S."/>
            <person name="Sekimoto S."/>
            <person name="Aerts A.L."/>
            <person name="Choi C."/>
            <person name="Clum A."/>
            <person name="LaButti K.M."/>
            <person name="Lindquist E.A."/>
            <person name="Yee Ngan C."/>
            <person name="Ohm R.A."/>
            <person name="Salamov A.A."/>
            <person name="Grigoriev I.V."/>
            <person name="Spatafora J.W."/>
            <person name="Berbee M.L."/>
        </authorList>
    </citation>
    <scope>NUCLEOTIDE SEQUENCE [LARGE SCALE GENOMIC DNA]</scope>
    <source>
        <strain evidence="2 3">NRRL 28638</strain>
    </source>
</reference>
<proteinExistence type="predicted"/>
<accession>A0A137NRK2</accession>
<evidence type="ECO:0000313" key="2">
    <source>
        <dbReference type="EMBL" id="KXN65358.1"/>
    </source>
</evidence>
<protein>
    <submittedName>
        <fullName evidence="2">Uncharacterized protein</fullName>
    </submittedName>
</protein>
<evidence type="ECO:0000313" key="3">
    <source>
        <dbReference type="Proteomes" id="UP000070444"/>
    </source>
</evidence>
<feature type="compositionally biased region" description="Acidic residues" evidence="1">
    <location>
        <begin position="53"/>
        <end position="70"/>
    </location>
</feature>
<sequence>MTINRCFYNSLKLSIKGILTQKYLNAWNQSVKTLLPIANNFEHNLNAVKLEDSNAEEENSTQEEEANTNMIEYEDYNETKYPFKAKNCLLDQLAAERRKSDKMSNIELKLKQTRGRPLIARLTPI</sequence>
<organism evidence="2 3">
    <name type="scientific">Conidiobolus coronatus (strain ATCC 28846 / CBS 209.66 / NRRL 28638)</name>
    <name type="common">Delacroixia coronata</name>
    <dbReference type="NCBI Taxonomy" id="796925"/>
    <lineage>
        <taxon>Eukaryota</taxon>
        <taxon>Fungi</taxon>
        <taxon>Fungi incertae sedis</taxon>
        <taxon>Zoopagomycota</taxon>
        <taxon>Entomophthoromycotina</taxon>
        <taxon>Entomophthoromycetes</taxon>
        <taxon>Entomophthorales</taxon>
        <taxon>Ancylistaceae</taxon>
        <taxon>Conidiobolus</taxon>
    </lineage>
</organism>
<feature type="region of interest" description="Disordered" evidence="1">
    <location>
        <begin position="50"/>
        <end position="70"/>
    </location>
</feature>
<gene>
    <name evidence="2" type="ORF">CONCODRAFT_13075</name>
</gene>